<feature type="domain" description="Protein kinase" evidence="4">
    <location>
        <begin position="91"/>
        <end position="388"/>
    </location>
</feature>
<dbReference type="GO" id="GO:0004674">
    <property type="term" value="F:protein serine/threonine kinase activity"/>
    <property type="evidence" value="ECO:0007669"/>
    <property type="project" value="TreeGrafter"/>
</dbReference>
<feature type="compositionally biased region" description="Polar residues" evidence="3">
    <location>
        <begin position="1208"/>
        <end position="1218"/>
    </location>
</feature>
<evidence type="ECO:0000313" key="6">
    <source>
        <dbReference type="Proteomes" id="UP000254866"/>
    </source>
</evidence>
<dbReference type="Gene3D" id="1.10.510.10">
    <property type="entry name" value="Transferase(Phosphotransferase) domain 1"/>
    <property type="match status" value="1"/>
</dbReference>
<dbReference type="PROSITE" id="PS50088">
    <property type="entry name" value="ANK_REPEAT"/>
    <property type="match status" value="2"/>
</dbReference>
<dbReference type="PROSITE" id="PS00108">
    <property type="entry name" value="PROTEIN_KINASE_ST"/>
    <property type="match status" value="1"/>
</dbReference>
<dbReference type="Gene3D" id="1.25.40.20">
    <property type="entry name" value="Ankyrin repeat-containing domain"/>
    <property type="match status" value="3"/>
</dbReference>
<keyword evidence="6" id="KW-1185">Reference proteome</keyword>
<comment type="caution">
    <text evidence="5">The sequence shown here is derived from an EMBL/GenBank/DDBJ whole genome shotgun (WGS) entry which is preliminary data.</text>
</comment>
<dbReference type="CDD" id="cd00180">
    <property type="entry name" value="PKc"/>
    <property type="match status" value="1"/>
</dbReference>
<dbReference type="PANTHER" id="PTHR44329:SF289">
    <property type="entry name" value="SERINE_THREONINE-PROTEIN KINASE VIK"/>
    <property type="match status" value="1"/>
</dbReference>
<dbReference type="InterPro" id="IPR036770">
    <property type="entry name" value="Ankyrin_rpt-contain_sf"/>
</dbReference>
<dbReference type="Pfam" id="PF00069">
    <property type="entry name" value="Pkinase"/>
    <property type="match status" value="1"/>
</dbReference>
<dbReference type="Pfam" id="PF00023">
    <property type="entry name" value="Ank"/>
    <property type="match status" value="1"/>
</dbReference>
<keyword evidence="2" id="KW-0040">ANK repeat</keyword>
<feature type="region of interest" description="Disordered" evidence="3">
    <location>
        <begin position="1196"/>
        <end position="1291"/>
    </location>
</feature>
<dbReference type="OrthoDB" id="3533108at2759"/>
<feature type="compositionally biased region" description="Polar residues" evidence="3">
    <location>
        <begin position="1260"/>
        <end position="1278"/>
    </location>
</feature>
<dbReference type="GeneID" id="43596595"/>
<accession>A0A370TV56</accession>
<feature type="repeat" description="ANK" evidence="2">
    <location>
        <begin position="876"/>
        <end position="908"/>
    </location>
</feature>
<protein>
    <recommendedName>
        <fullName evidence="4">Protein kinase domain-containing protein</fullName>
    </recommendedName>
</protein>
<dbReference type="Proteomes" id="UP000254866">
    <property type="component" value="Unassembled WGS sequence"/>
</dbReference>
<dbReference type="RefSeq" id="XP_031872062.1">
    <property type="nucleotide sequence ID" value="XM_032012369.1"/>
</dbReference>
<gene>
    <name evidence="5" type="ORF">BP5553_03746</name>
</gene>
<dbReference type="EMBL" id="NPIC01000002">
    <property type="protein sequence ID" value="RDL39406.1"/>
    <property type="molecule type" value="Genomic_DNA"/>
</dbReference>
<dbReference type="SUPFAM" id="SSF56112">
    <property type="entry name" value="Protein kinase-like (PK-like)"/>
    <property type="match status" value="1"/>
</dbReference>
<sequence>MGERILYPGILGVYEPDYSTLAASQRILQSNNGDSRLQPLQSISEVTSCPTFPPLLRILCIFLRHTTNNNNQQNFKAFLTNVAALHDVAFSPKCPILGMGHHFAVWASPFDESDLGFTAIDGRSINTEVYCLKTPNFASGGKVDAIGAFCREYYETTLQELRVLLHPHLRDCEYIISLFGLDFQQDYDDHTLAWPVLLVEYAEYGTLDTLQEDICLGTELSRVLLLDVARGIQALHGCNIVHGDVKSENVLICRHQHRKYVARLADFGLSVINPDITRNDHRLPGGTFLWSAPEVDQALSVQGLKQTDVYSFGLTAWRVFSNNPNPFSLISIATLGLRSPGTLSEIVTRAKSHEDFTQIVLQLMTKHQDNPPYFPSIVEGTLCNDPASRDLGRVIFILAQGQENIIPTNDDDQAYWASEEPLITMEELGSSYPEEFVPFVFKPSILLSLVNSLEAVLHSAYSTLELARYTGWLLFQFTSGPQFQAVTKRAEDCCAILIRLCQLDSAYAKGTVVRFHELHGLEVDGLDPEWLEAAASNGSYYAAESLRLLYPEKHKWLMQSHLIFEATPSPPDEKMYRLIDCFRAGDYEGSRVMLKNGVTAHPPEIGTVSALHWLVSFEDPKHIDDLLELLLENGAVLEAFEGEMDDFIFGRAVGTPLHWAVWHRNIYLVRALTRAIDEPDQENVNRAIIIAAAMHFPDALEALKDWIVSLKDSTPSAYNWQGALESATNSTIYQLPRRFRHGDKKLPEALERTMDIILSIQKPAPIEVQAMFSTARRYNQPALLRYLFNRLDIGNRNGFFKESGSDIVLESLVMGFREVFEMYIEKGLVTPQTEHWTDKFTTLQICCITRQRDPEFAKRLLEIGCHVDGVGSTEASSWTPFMIAVSLGLYDIAIMLLEHGADKDYISGRLGGNTATMNLMRSWPDIPISRLRFLLEEVPRLGFGHVTFWGWPGAGGNILYALSCNHWASYATGSRLEETAKYILSQMADKSCLNKIDKLGATALRMACANGNLEICRALIDAGQDVNLALGFSPLRNAIEWSEKCKKREKRAFANHNGPGREGRLAQTLRVRSEKTIELLIANGAVDRGVHESIRNTMDYMANGQWQKPSFETALEMFSGFIDSSSMVKPGSTPLNPTSRKHFKAGQGKETTAQRLLRNLGAKMDNANGKSEPRVALRYQPHDCFPWRSDCCTSSSRSGSGNLEMSSMTSHSPGQSQWHKPASGPSFPGASIGLTSPPAALPTFANPNLPQHGPLHPQASPHSGLSGQSPVSFNTTLPQHPPLSIRPQSYSTASQTLLSNIENRQHIYNPPRKVDDVLQTIRNKLILHFLEGPGATATPSELRLHATHVLNEQLHLPVFLSVQRNDISSCEEFDDIKETVKSCLEVMGVQGALSLVPELVEDGRGLQVHIFSAESGRGMMTR</sequence>
<evidence type="ECO:0000256" key="1">
    <source>
        <dbReference type="ARBA" id="ARBA00005843"/>
    </source>
</evidence>
<dbReference type="PROSITE" id="PS50297">
    <property type="entry name" value="ANK_REP_REGION"/>
    <property type="match status" value="1"/>
</dbReference>
<dbReference type="SMART" id="SM00220">
    <property type="entry name" value="S_TKc"/>
    <property type="match status" value="1"/>
</dbReference>
<evidence type="ECO:0000256" key="2">
    <source>
        <dbReference type="PROSITE-ProRule" id="PRU00023"/>
    </source>
</evidence>
<evidence type="ECO:0000259" key="4">
    <source>
        <dbReference type="PROSITE" id="PS50011"/>
    </source>
</evidence>
<dbReference type="STRING" id="2656787.A0A370TV56"/>
<evidence type="ECO:0000313" key="5">
    <source>
        <dbReference type="EMBL" id="RDL39406.1"/>
    </source>
</evidence>
<dbReference type="SUPFAM" id="SSF48403">
    <property type="entry name" value="Ankyrin repeat"/>
    <property type="match status" value="2"/>
</dbReference>
<evidence type="ECO:0000256" key="3">
    <source>
        <dbReference type="SAM" id="MobiDB-lite"/>
    </source>
</evidence>
<reference evidence="5 6" key="1">
    <citation type="journal article" date="2018" name="IMA Fungus">
        <title>IMA Genome-F 9: Draft genome sequence of Annulohypoxylon stygium, Aspergillus mulundensis, Berkeleyomyces basicola (syn. Thielaviopsis basicola), Ceratocystis smalleyi, two Cercospora beticola strains, Coleophoma cylindrospora, Fusarium fracticaudum, Phialophora cf. hyalina, and Morchella septimelata.</title>
        <authorList>
            <person name="Wingfield B.D."/>
            <person name="Bills G.F."/>
            <person name="Dong Y."/>
            <person name="Huang W."/>
            <person name="Nel W.J."/>
            <person name="Swalarsk-Parry B.S."/>
            <person name="Vaghefi N."/>
            <person name="Wilken P.M."/>
            <person name="An Z."/>
            <person name="de Beer Z.W."/>
            <person name="De Vos L."/>
            <person name="Chen L."/>
            <person name="Duong T.A."/>
            <person name="Gao Y."/>
            <person name="Hammerbacher A."/>
            <person name="Kikkert J.R."/>
            <person name="Li Y."/>
            <person name="Li H."/>
            <person name="Li K."/>
            <person name="Li Q."/>
            <person name="Liu X."/>
            <person name="Ma X."/>
            <person name="Naidoo K."/>
            <person name="Pethybridge S.J."/>
            <person name="Sun J."/>
            <person name="Steenkamp E.T."/>
            <person name="van der Nest M.A."/>
            <person name="van Wyk S."/>
            <person name="Wingfield M.J."/>
            <person name="Xiong C."/>
            <person name="Yue Q."/>
            <person name="Zhang X."/>
        </authorList>
    </citation>
    <scope>NUCLEOTIDE SEQUENCE [LARGE SCALE GENOMIC DNA]</scope>
    <source>
        <strain evidence="5 6">BP 5553</strain>
    </source>
</reference>
<name>A0A370TV56_9HELO</name>
<proteinExistence type="inferred from homology"/>
<dbReference type="PROSITE" id="PS50011">
    <property type="entry name" value="PROTEIN_KINASE_DOM"/>
    <property type="match status" value="1"/>
</dbReference>
<dbReference type="GO" id="GO:0005524">
    <property type="term" value="F:ATP binding"/>
    <property type="evidence" value="ECO:0007669"/>
    <property type="project" value="InterPro"/>
</dbReference>
<feature type="repeat" description="ANK" evidence="2">
    <location>
        <begin position="999"/>
        <end position="1031"/>
    </location>
</feature>
<organism evidence="5 6">
    <name type="scientific">Venustampulla echinocandica</name>
    <dbReference type="NCBI Taxonomy" id="2656787"/>
    <lineage>
        <taxon>Eukaryota</taxon>
        <taxon>Fungi</taxon>
        <taxon>Dikarya</taxon>
        <taxon>Ascomycota</taxon>
        <taxon>Pezizomycotina</taxon>
        <taxon>Leotiomycetes</taxon>
        <taxon>Helotiales</taxon>
        <taxon>Pleuroascaceae</taxon>
        <taxon>Venustampulla</taxon>
    </lineage>
</organism>
<dbReference type="InterPro" id="IPR011009">
    <property type="entry name" value="Kinase-like_dom_sf"/>
</dbReference>
<dbReference type="InterPro" id="IPR002110">
    <property type="entry name" value="Ankyrin_rpt"/>
</dbReference>
<dbReference type="InterPro" id="IPR008271">
    <property type="entry name" value="Ser/Thr_kinase_AS"/>
</dbReference>
<dbReference type="InterPro" id="IPR000719">
    <property type="entry name" value="Prot_kinase_dom"/>
</dbReference>
<dbReference type="SMART" id="SM00248">
    <property type="entry name" value="ANK"/>
    <property type="match status" value="6"/>
</dbReference>
<feature type="compositionally biased region" description="Low complexity" evidence="3">
    <location>
        <begin position="1196"/>
        <end position="1207"/>
    </location>
</feature>
<dbReference type="InterPro" id="IPR051681">
    <property type="entry name" value="Ser/Thr_Kinases-Pseudokinases"/>
</dbReference>
<dbReference type="PANTHER" id="PTHR44329">
    <property type="entry name" value="SERINE/THREONINE-PROTEIN KINASE TNNI3K-RELATED"/>
    <property type="match status" value="1"/>
</dbReference>
<comment type="similarity">
    <text evidence="1">Belongs to the protein kinase superfamily. TKL Ser/Thr protein kinase family.</text>
</comment>
<dbReference type="Pfam" id="PF12796">
    <property type="entry name" value="Ank_2"/>
    <property type="match status" value="1"/>
</dbReference>